<comment type="caution">
    <text evidence="1">The sequence shown here is derived from an EMBL/GenBank/DDBJ whole genome shotgun (WGS) entry which is preliminary data.</text>
</comment>
<protein>
    <submittedName>
        <fullName evidence="1">Uncharacterized protein</fullName>
    </submittedName>
</protein>
<dbReference type="AlphaFoldDB" id="K2L7Y8"/>
<gene>
    <name evidence="1" type="ORF">OUI_1079</name>
</gene>
<accession>K2L7Y8</accession>
<dbReference type="PATRIC" id="fig|1145113.3.peg.1061"/>
<proteinExistence type="predicted"/>
<organism evidence="1 2">
    <name type="scientific">Helicobacter pylori R036d</name>
    <dbReference type="NCBI Taxonomy" id="1145113"/>
    <lineage>
        <taxon>Bacteria</taxon>
        <taxon>Pseudomonadati</taxon>
        <taxon>Campylobacterota</taxon>
        <taxon>Epsilonproteobacteria</taxon>
        <taxon>Campylobacterales</taxon>
        <taxon>Helicobacteraceae</taxon>
        <taxon>Helicobacter</taxon>
    </lineage>
</organism>
<evidence type="ECO:0000313" key="2">
    <source>
        <dbReference type="Proteomes" id="UP000006759"/>
    </source>
</evidence>
<name>K2L7Y8_HELPX</name>
<evidence type="ECO:0000313" key="1">
    <source>
        <dbReference type="EMBL" id="EKE85920.1"/>
    </source>
</evidence>
<reference evidence="1 2" key="1">
    <citation type="submission" date="2012-08" db="EMBL/GenBank/DDBJ databases">
        <title>Comparative Sequence Analysis of H. pylori isolates.</title>
        <authorList>
            <person name="Blanchard T.G."/>
            <person name="Czinn S.J."/>
            <person name="McCracken C.M."/>
            <person name="Abolude K.A."/>
            <person name="Shefchek K.S."/>
            <person name="Maroo A.M."/>
            <person name="Santana-Cruz I.S."/>
            <person name="Tallon L.J."/>
            <person name="Ficke F.W.F."/>
        </authorList>
    </citation>
    <scope>NUCLEOTIDE SEQUENCE [LARGE SCALE GENOMIC DNA]</scope>
    <source>
        <strain evidence="1 2">R036d</strain>
    </source>
</reference>
<sequence>MITSQNEPRKVLDFKKYLGVFLTCCDLIENQNFSVRLVIM</sequence>
<dbReference type="EMBL" id="AMOT01000004">
    <property type="protein sequence ID" value="EKE85920.1"/>
    <property type="molecule type" value="Genomic_DNA"/>
</dbReference>
<dbReference type="Proteomes" id="UP000006759">
    <property type="component" value="Unassembled WGS sequence"/>
</dbReference>